<dbReference type="PANTHER" id="PTHR41791">
    <property type="entry name" value="SSL7039 PROTEIN"/>
    <property type="match status" value="1"/>
</dbReference>
<dbReference type="NCBIfam" id="TIGR02683">
    <property type="entry name" value="upstrm_HI1419"/>
    <property type="match status" value="1"/>
</dbReference>
<dbReference type="InterPro" id="IPR009241">
    <property type="entry name" value="HigB-like"/>
</dbReference>
<reference evidence="1 2" key="1">
    <citation type="submission" date="2018-06" db="EMBL/GenBank/DDBJ databases">
        <title>Pseudomonas diversity within urban Lake Michigan freshwaters.</title>
        <authorList>
            <person name="Batrich M."/>
            <person name="Hatzopoulos T."/>
            <person name="Putonti C."/>
        </authorList>
    </citation>
    <scope>NUCLEOTIDE SEQUENCE [LARGE SCALE GENOMIC DNA]</scope>
    <source>
        <strain evidence="1 2">LBp-160603</strain>
    </source>
</reference>
<dbReference type="EMBL" id="QJRO01000002">
    <property type="protein sequence ID" value="PYB85513.1"/>
    <property type="molecule type" value="Genomic_DNA"/>
</dbReference>
<protein>
    <recommendedName>
        <fullName evidence="3">Addiction module killer protein</fullName>
    </recommendedName>
</protein>
<dbReference type="Proteomes" id="UP000247620">
    <property type="component" value="Unassembled WGS sequence"/>
</dbReference>
<dbReference type="PIRSF" id="PIRSF028744">
    <property type="entry name" value="Addict_mod_HI1419"/>
    <property type="match status" value="1"/>
</dbReference>
<name>A0A2V4IGC2_9PSED</name>
<evidence type="ECO:0000313" key="1">
    <source>
        <dbReference type="EMBL" id="PYB85513.1"/>
    </source>
</evidence>
<gene>
    <name evidence="1" type="ORF">DMX07_05135</name>
</gene>
<sequence length="100" mass="11287">MKTIESSSFRHWLIGLRDATARARIVARVNRLKEGLAGDVSPVGHGMSELRVHYGPGYRVYFHQYGDTLIILLCGGDKSSQQRDIKAARQILQSWSMQND</sequence>
<evidence type="ECO:0000313" key="2">
    <source>
        <dbReference type="Proteomes" id="UP000247620"/>
    </source>
</evidence>
<evidence type="ECO:0008006" key="3">
    <source>
        <dbReference type="Google" id="ProtNLM"/>
    </source>
</evidence>
<organism evidence="1 2">
    <name type="scientific">Pseudomonas soli</name>
    <dbReference type="NCBI Taxonomy" id="1306993"/>
    <lineage>
        <taxon>Bacteria</taxon>
        <taxon>Pseudomonadati</taxon>
        <taxon>Pseudomonadota</taxon>
        <taxon>Gammaproteobacteria</taxon>
        <taxon>Pseudomonadales</taxon>
        <taxon>Pseudomonadaceae</taxon>
        <taxon>Pseudomonas</taxon>
    </lineage>
</organism>
<dbReference type="RefSeq" id="WP_110698210.1">
    <property type="nucleotide sequence ID" value="NZ_QJRO01000002.1"/>
</dbReference>
<dbReference type="InterPro" id="IPR014056">
    <property type="entry name" value="TypeIITA-like_toxin_pred"/>
</dbReference>
<proteinExistence type="predicted"/>
<comment type="caution">
    <text evidence="1">The sequence shown here is derived from an EMBL/GenBank/DDBJ whole genome shotgun (WGS) entry which is preliminary data.</text>
</comment>
<dbReference type="AlphaFoldDB" id="A0A2V4IGC2"/>
<dbReference type="Pfam" id="PF05973">
    <property type="entry name" value="Gp49"/>
    <property type="match status" value="1"/>
</dbReference>
<dbReference type="PANTHER" id="PTHR41791:SF1">
    <property type="entry name" value="SSL7039 PROTEIN"/>
    <property type="match status" value="1"/>
</dbReference>
<accession>A0A2V4IGC2</accession>